<dbReference type="Proteomes" id="UP001147700">
    <property type="component" value="Unassembled WGS sequence"/>
</dbReference>
<evidence type="ECO:0000256" key="2">
    <source>
        <dbReference type="ARBA" id="ARBA00019403"/>
    </source>
</evidence>
<dbReference type="InterPro" id="IPR036895">
    <property type="entry name" value="Uracil-DNA_glycosylase-like_sf"/>
</dbReference>
<keyword evidence="9" id="KW-0234">DNA repair</keyword>
<keyword evidence="6" id="KW-0378">Hydrolase</keyword>
<dbReference type="EMBL" id="JAPCID010000006">
    <property type="protein sequence ID" value="MDA0136843.1"/>
    <property type="molecule type" value="Genomic_DNA"/>
</dbReference>
<keyword evidence="5" id="KW-0227">DNA damage</keyword>
<dbReference type="PANTHER" id="PTHR33693">
    <property type="entry name" value="TYPE-5 URACIL-DNA GLYCOSYLASE"/>
    <property type="match status" value="1"/>
</dbReference>
<protein>
    <recommendedName>
        <fullName evidence="2">Type-4 uracil-DNA glycosylase</fullName>
    </recommendedName>
</protein>
<dbReference type="NCBIfam" id="TIGR03914">
    <property type="entry name" value="UDG_fam_dom"/>
    <property type="match status" value="1"/>
</dbReference>
<dbReference type="InterPro" id="IPR051536">
    <property type="entry name" value="UDG_Type-4/5"/>
</dbReference>
<evidence type="ECO:0000256" key="9">
    <source>
        <dbReference type="ARBA" id="ARBA00023204"/>
    </source>
</evidence>
<dbReference type="CDD" id="cd10030">
    <property type="entry name" value="UDG-F4_TTUDGA_SPO1dp_like"/>
    <property type="match status" value="1"/>
</dbReference>
<dbReference type="Pfam" id="PF03167">
    <property type="entry name" value="UDG"/>
    <property type="match status" value="1"/>
</dbReference>
<evidence type="ECO:0000313" key="12">
    <source>
        <dbReference type="Proteomes" id="UP001147700"/>
    </source>
</evidence>
<dbReference type="SMART" id="SM00986">
    <property type="entry name" value="UDG"/>
    <property type="match status" value="1"/>
</dbReference>
<keyword evidence="7" id="KW-0408">Iron</keyword>
<dbReference type="SUPFAM" id="SSF52141">
    <property type="entry name" value="Uracil-DNA glycosylase-like"/>
    <property type="match status" value="1"/>
</dbReference>
<comment type="caution">
    <text evidence="11">The sequence shown here is derived from an EMBL/GenBank/DDBJ whole genome shotgun (WGS) entry which is preliminary data.</text>
</comment>
<keyword evidence="12" id="KW-1185">Reference proteome</keyword>
<dbReference type="NCBIfam" id="TIGR00758">
    <property type="entry name" value="UDG_fam4"/>
    <property type="match status" value="1"/>
</dbReference>
<proteinExistence type="inferred from homology"/>
<evidence type="ECO:0000256" key="3">
    <source>
        <dbReference type="ARBA" id="ARBA00022485"/>
    </source>
</evidence>
<gene>
    <name evidence="11" type="ORF">OJ962_04980</name>
</gene>
<accession>A0ABT4REB5</accession>
<name>A0ABT4REB5_9ACTN</name>
<comment type="similarity">
    <text evidence="1">Belongs to the uracil-DNA glycosylase (UDG) superfamily. Type 4 (UDGa) family.</text>
</comment>
<evidence type="ECO:0000256" key="7">
    <source>
        <dbReference type="ARBA" id="ARBA00023004"/>
    </source>
</evidence>
<keyword evidence="4" id="KW-0479">Metal-binding</keyword>
<evidence type="ECO:0000256" key="1">
    <source>
        <dbReference type="ARBA" id="ARBA00006521"/>
    </source>
</evidence>
<dbReference type="RefSeq" id="WP_238931342.1">
    <property type="nucleotide sequence ID" value="NZ_JAPCID010000006.1"/>
</dbReference>
<evidence type="ECO:0000256" key="5">
    <source>
        <dbReference type="ARBA" id="ARBA00022763"/>
    </source>
</evidence>
<keyword evidence="8" id="KW-0411">Iron-sulfur</keyword>
<dbReference type="Gene3D" id="3.40.470.10">
    <property type="entry name" value="Uracil-DNA glycosylase-like domain"/>
    <property type="match status" value="1"/>
</dbReference>
<dbReference type="SMART" id="SM00987">
    <property type="entry name" value="UreE_C"/>
    <property type="match status" value="1"/>
</dbReference>
<dbReference type="PANTHER" id="PTHR33693:SF9">
    <property type="entry name" value="TYPE-4 URACIL-DNA GLYCOSYLASE"/>
    <property type="match status" value="1"/>
</dbReference>
<feature type="domain" description="Uracil-DNA glycosylase-like" evidence="10">
    <location>
        <begin position="28"/>
        <end position="188"/>
    </location>
</feature>
<keyword evidence="3" id="KW-0004">4Fe-4S</keyword>
<evidence type="ECO:0000256" key="8">
    <source>
        <dbReference type="ARBA" id="ARBA00023014"/>
    </source>
</evidence>
<evidence type="ECO:0000259" key="10">
    <source>
        <dbReference type="SMART" id="SM00986"/>
    </source>
</evidence>
<dbReference type="InterPro" id="IPR005273">
    <property type="entry name" value="Ura-DNA_glyco_family4"/>
</dbReference>
<evidence type="ECO:0000256" key="6">
    <source>
        <dbReference type="ARBA" id="ARBA00022801"/>
    </source>
</evidence>
<sequence length="198" mass="22067">MTNLTQLREDVQRCTACGLHEITDKAVFGEGAADAQVMFVGEQPGDKEDREGHPFVGPAGRLLDQALEEAGIDRSLVYVTNTVKRFNHSERGKRRIHERPRAEHIKACRQWLDAELAEVKPKVLVCLGAVPAQALVGRHVKVTQDHGQPLESDLADVVIVTVHPSSILRQRDEDARQQAYRGFVEDLREVARRVGPTP</sequence>
<evidence type="ECO:0000313" key="11">
    <source>
        <dbReference type="EMBL" id="MDA0136843.1"/>
    </source>
</evidence>
<dbReference type="InterPro" id="IPR005122">
    <property type="entry name" value="Uracil-DNA_glycosylase-like"/>
</dbReference>
<reference evidence="11" key="1">
    <citation type="submission" date="2022-10" db="EMBL/GenBank/DDBJ databases">
        <title>The WGS of Solirubrobacter sp. CPCC 204708.</title>
        <authorList>
            <person name="Jiang Z."/>
        </authorList>
    </citation>
    <scope>NUCLEOTIDE SEQUENCE</scope>
    <source>
        <strain evidence="11">CPCC 204708</strain>
    </source>
</reference>
<organism evidence="11 12">
    <name type="scientific">Solirubrobacter deserti</name>
    <dbReference type="NCBI Taxonomy" id="2282478"/>
    <lineage>
        <taxon>Bacteria</taxon>
        <taxon>Bacillati</taxon>
        <taxon>Actinomycetota</taxon>
        <taxon>Thermoleophilia</taxon>
        <taxon>Solirubrobacterales</taxon>
        <taxon>Solirubrobacteraceae</taxon>
        <taxon>Solirubrobacter</taxon>
    </lineage>
</organism>
<evidence type="ECO:0000256" key="4">
    <source>
        <dbReference type="ARBA" id="ARBA00022723"/>
    </source>
</evidence>